<accession>A0A645FQW5</accession>
<comment type="caution">
    <text evidence="1">The sequence shown here is derived from an EMBL/GenBank/DDBJ whole genome shotgun (WGS) entry which is preliminary data.</text>
</comment>
<proteinExistence type="predicted"/>
<protein>
    <submittedName>
        <fullName evidence="1">Uncharacterized protein</fullName>
    </submittedName>
</protein>
<reference evidence="1" key="1">
    <citation type="submission" date="2019-08" db="EMBL/GenBank/DDBJ databases">
        <authorList>
            <person name="Kucharzyk K."/>
            <person name="Murdoch R.W."/>
            <person name="Higgins S."/>
            <person name="Loffler F."/>
        </authorList>
    </citation>
    <scope>NUCLEOTIDE SEQUENCE</scope>
</reference>
<evidence type="ECO:0000313" key="1">
    <source>
        <dbReference type="EMBL" id="MPN16290.1"/>
    </source>
</evidence>
<organism evidence="1">
    <name type="scientific">bioreactor metagenome</name>
    <dbReference type="NCBI Taxonomy" id="1076179"/>
    <lineage>
        <taxon>unclassified sequences</taxon>
        <taxon>metagenomes</taxon>
        <taxon>ecological metagenomes</taxon>
    </lineage>
</organism>
<dbReference type="AlphaFoldDB" id="A0A645FQW5"/>
<sequence length="172" mass="18587">MASILIPETDVLIVDKIGKDMSGDGMDPNISGTFATPYASGGIKSQNVAVLDLTDATHGSAVGVGAAHATTRRLFNKMKFEMTYPNAITSTVLCTVRIPAVMDSDKEAIQICVSVCNEIDKKNPRIVRIPNTMHVGDILISEAHLEEAKANPNIEILGEPEYMPFDENGNLW</sequence>
<dbReference type="EMBL" id="VSSQ01063218">
    <property type="protein sequence ID" value="MPN16290.1"/>
    <property type="molecule type" value="Genomic_DNA"/>
</dbReference>
<gene>
    <name evidence="1" type="ORF">SDC9_163628</name>
</gene>
<name>A0A645FQW5_9ZZZZ</name>